<name>A0A4S2FNW6_9BACT</name>
<proteinExistence type="predicted"/>
<comment type="caution">
    <text evidence="1">The sequence shown here is derived from an EMBL/GenBank/DDBJ whole genome shotgun (WGS) entry which is preliminary data.</text>
</comment>
<dbReference type="NCBIfam" id="TIGR03548">
    <property type="entry name" value="mutarot_permut"/>
    <property type="match status" value="1"/>
</dbReference>
<dbReference type="InterPro" id="IPR056734">
    <property type="entry name" value="NANM"/>
</dbReference>
<accession>A0A4S2FNW6</accession>
<gene>
    <name evidence="1" type="ORF">E5339_08820</name>
</gene>
<reference evidence="1 2" key="1">
    <citation type="submission" date="2019-04" db="EMBL/GenBank/DDBJ databases">
        <title>Microbes associate with the intestines of laboratory mice.</title>
        <authorList>
            <person name="Navarre W."/>
            <person name="Wong E."/>
            <person name="Huang K."/>
            <person name="Tropini C."/>
            <person name="Ng K."/>
            <person name="Yu B."/>
        </authorList>
    </citation>
    <scope>NUCLEOTIDE SEQUENCE [LARGE SCALE GENOMIC DNA]</scope>
    <source>
        <strain evidence="1 2">NM22_B1</strain>
    </source>
</reference>
<dbReference type="EMBL" id="SRYJ01000016">
    <property type="protein sequence ID" value="TGY70781.1"/>
    <property type="molecule type" value="Genomic_DNA"/>
</dbReference>
<dbReference type="Pfam" id="PF24996">
    <property type="entry name" value="NANM"/>
    <property type="match status" value="2"/>
</dbReference>
<dbReference type="SUPFAM" id="SSF117281">
    <property type="entry name" value="Kelch motif"/>
    <property type="match status" value="1"/>
</dbReference>
<organism evidence="1 2">
    <name type="scientific">Phocaeicola sartorii</name>
    <dbReference type="NCBI Taxonomy" id="671267"/>
    <lineage>
        <taxon>Bacteria</taxon>
        <taxon>Pseudomonadati</taxon>
        <taxon>Bacteroidota</taxon>
        <taxon>Bacteroidia</taxon>
        <taxon>Bacteroidales</taxon>
        <taxon>Bacteroidaceae</taxon>
        <taxon>Phocaeicola</taxon>
    </lineage>
</organism>
<protein>
    <submittedName>
        <fullName evidence="1">Cyclically-permuted mutarotase family protein</fullName>
    </submittedName>
</protein>
<dbReference type="PANTHER" id="PTHR45632">
    <property type="entry name" value="LD33804P"/>
    <property type="match status" value="1"/>
</dbReference>
<sequence length="375" mass="40276">MIRKIIYGVYAIMGMMTMTACGSRPDAYEISLEKMQGFPTEDAGFLKGVSALYAGVVDGNLLIAGGCNFPDTPAADGGKKVFYRDVYIAPLSNDTVFEWKKIGQLPQAAAYGVTISTEKGLICVGGTTATHSLSDVFLLSLQKDTLHTDTLPSLPVTIDNMAGALVGHSLYIVGGNVNGVPSPSMYMLDLSDLSGGWKKGTDIPGAPRVQPVCVAQGGKLYVWGGFAPAVGERQASLSVNGYVYVPETEAWSPVAAPCDAEGNEISLGGGVGTAWGEDMILCAGGVDKDIFLKALQGIYAGKEYLSHPVEWYRFNRNLLLYHPQTDKWTTLGEYEQGARAGAVMVSQDGFHYMINGELKPGIRTHEINRIKENRR</sequence>
<evidence type="ECO:0000313" key="1">
    <source>
        <dbReference type="EMBL" id="TGY70781.1"/>
    </source>
</evidence>
<dbReference type="AlphaFoldDB" id="A0A4S2FNW6"/>
<dbReference type="InterPro" id="IPR015915">
    <property type="entry name" value="Kelch-typ_b-propeller"/>
</dbReference>
<dbReference type="RefSeq" id="WP_025018099.1">
    <property type="nucleotide sequence ID" value="NZ_CAONFL010000002.1"/>
</dbReference>
<dbReference type="InterPro" id="IPR019937">
    <property type="entry name" value="Cycl-permuted_mutarotase"/>
</dbReference>
<dbReference type="Gene3D" id="2.120.10.80">
    <property type="entry name" value="Kelch-type beta propeller"/>
    <property type="match status" value="1"/>
</dbReference>
<dbReference type="Proteomes" id="UP000310760">
    <property type="component" value="Unassembled WGS sequence"/>
</dbReference>
<dbReference type="PROSITE" id="PS51257">
    <property type="entry name" value="PROKAR_LIPOPROTEIN"/>
    <property type="match status" value="1"/>
</dbReference>
<evidence type="ECO:0000313" key="2">
    <source>
        <dbReference type="Proteomes" id="UP000310760"/>
    </source>
</evidence>